<dbReference type="PROSITE" id="PS00972">
    <property type="entry name" value="USP_1"/>
    <property type="match status" value="1"/>
</dbReference>
<dbReference type="Pfam" id="PF14836">
    <property type="entry name" value="Ubiquitin_3"/>
    <property type="match status" value="1"/>
</dbReference>
<dbReference type="GeneID" id="31357694"/>
<evidence type="ECO:0000256" key="2">
    <source>
        <dbReference type="ARBA" id="ARBA00009085"/>
    </source>
</evidence>
<dbReference type="SMART" id="SM00695">
    <property type="entry name" value="DUSP"/>
    <property type="match status" value="1"/>
</dbReference>
<protein>
    <recommendedName>
        <fullName evidence="3">ubiquitinyl hydrolase 1</fullName>
        <ecNumber evidence="3">3.4.19.12</ecNumber>
    </recommendedName>
</protein>
<sequence>MKLYKGVKITVKDIHLKTNKITGTTRKEEKEQQYHQQEQQQQEEQQQQQEEEVQQQQEELSDQKSTSTKSNSKRSKTSISSRLKKRKIEAEAMTESPGNTNQAVDSPQSASSFVNIQSDSSFVEMSSSTSPQPSPTFSSNSSYSIQHGEQVEEQNNMVVESSSSQQPNGVDVHGDQPADDDENAGVGSGSKKTTGGTKNTEDASTTTTTTTSMAANGVVIDSNNEYASLTEQERKEKNNAIKQVIKTAPLKLGEKWYLICKPWFDKWESNMYSPEQLGPIINDTLLITDTTHLRLNATEDQDFVVVPESTWDYFLKSYGCPTIIVRKVVKSLISLQIDYKYPQCLKFFKSSQPTRIIEHFVCKSETISSVKDRVCKLFDINPADVRVWDYYNNNKYAELKNTEYVSNSKLVENQLILLDERLEDGSWPPEKNHNTYSYSSRYNSRSGAPRPGVTGLDNLGNTCFMNSSLQCLSNTVPLTRYLLNDKHNQDLNRDNPLGCHGDLAIEYAKLIKQLWRGDITSTGPRELKSQIERFAPQFQGYHQHDSQELLAFLLDGLHEDLNKVKKKPFIEGKDYDNRPDEVIAKEQWDMHKARNDSVIVDWFQSQLKSRLVCPVCGKISITFDPFMYLSLPLPVNVRKQFDIVFVPYDSSVAPSPVKVEMPKTGVFEELLDIVSKQVNVEPERLVATMQSMSVIQKVYKPTQCVDIIGNRDTIVVYEIQGGLKNPEQFVNFKVTMKTSSYSNHFPFILSVPTQQLNNVEELYFHIIDRLKHLIKDLDKVRDVFSSNEKLAPQNEEEQQGDENDPYRRYSQTDHYSNYHQVMKKRPKDPRFIFQMAPDHKYERKEFEFNPVNFDSIILQWDEESFDYFFDSEKLQHSVPPYVFHRDVSAEKELTLEQCLELFTTVEQLGPDDPWYCSTCKEHQRATKKFVLKPGSTPLYDLFAVSNHYGSLGGGHYTAYGLNDLENQWIKFDDSSTHNVDPSHIVSDAAYVLFYRRRDTKDPDFYLNNGIKEFKDSVADLVATNPPPQTNGNSNGYESSSWYNARSSGMVGTGTRLGVASNRENSYVGYTSTTSTGVSAASSSSSNSIVTRAEAAASPSSNQEMEEINTNPTNGSDTADEPPAQETTGDSSSSLMEVE</sequence>
<evidence type="ECO:0000313" key="12">
    <source>
        <dbReference type="Proteomes" id="UP000001396"/>
    </source>
</evidence>
<evidence type="ECO:0000256" key="4">
    <source>
        <dbReference type="ARBA" id="ARBA00022670"/>
    </source>
</evidence>
<evidence type="ECO:0000256" key="1">
    <source>
        <dbReference type="ARBA" id="ARBA00000707"/>
    </source>
</evidence>
<dbReference type="GO" id="GO:0006508">
    <property type="term" value="P:proteolysis"/>
    <property type="evidence" value="ECO:0007669"/>
    <property type="project" value="UniProtKB-KW"/>
</dbReference>
<evidence type="ECO:0000259" key="10">
    <source>
        <dbReference type="PROSITE" id="PS51283"/>
    </source>
</evidence>
<dbReference type="InterPro" id="IPR018200">
    <property type="entry name" value="USP_CS"/>
</dbReference>
<comment type="catalytic activity">
    <reaction evidence="1">
        <text>Thiol-dependent hydrolysis of ester, thioester, amide, peptide and isopeptide bonds formed by the C-terminal Gly of ubiquitin (a 76-residue protein attached to proteins as an intracellular targeting signal).</text>
        <dbReference type="EC" id="3.4.19.12"/>
    </reaction>
</comment>
<feature type="region of interest" description="Disordered" evidence="8">
    <location>
        <begin position="1072"/>
        <end position="1138"/>
    </location>
</feature>
<name>D3B1J5_HETP5</name>
<keyword evidence="5" id="KW-0833">Ubl conjugation pathway</keyword>
<dbReference type="Pfam" id="PF00443">
    <property type="entry name" value="UCH"/>
    <property type="match status" value="1"/>
</dbReference>
<proteinExistence type="inferred from homology"/>
<evidence type="ECO:0000256" key="8">
    <source>
        <dbReference type="SAM" id="MobiDB-lite"/>
    </source>
</evidence>
<keyword evidence="6" id="KW-0378">Hydrolase</keyword>
<feature type="region of interest" description="Disordered" evidence="8">
    <location>
        <begin position="1"/>
        <end position="215"/>
    </location>
</feature>
<dbReference type="Gene3D" id="3.30.2230.10">
    <property type="entry name" value="DUSP-like"/>
    <property type="match status" value="1"/>
</dbReference>
<feature type="compositionally biased region" description="Low complexity" evidence="8">
    <location>
        <begin position="436"/>
        <end position="446"/>
    </location>
</feature>
<dbReference type="PROSITE" id="PS00973">
    <property type="entry name" value="USP_2"/>
    <property type="match status" value="1"/>
</dbReference>
<evidence type="ECO:0000256" key="7">
    <source>
        <dbReference type="ARBA" id="ARBA00022807"/>
    </source>
</evidence>
<feature type="compositionally biased region" description="Polar residues" evidence="8">
    <location>
        <begin position="1124"/>
        <end position="1138"/>
    </location>
</feature>
<feature type="domain" description="DUSP" evidence="10">
    <location>
        <begin position="228"/>
        <end position="329"/>
    </location>
</feature>
<dbReference type="InterPro" id="IPR028135">
    <property type="entry name" value="Ub_USP-typ"/>
</dbReference>
<feature type="region of interest" description="Disordered" evidence="8">
    <location>
        <begin position="788"/>
        <end position="810"/>
    </location>
</feature>
<dbReference type="SUPFAM" id="SSF143791">
    <property type="entry name" value="DUSP-like"/>
    <property type="match status" value="1"/>
</dbReference>
<dbReference type="AlphaFoldDB" id="D3B1J5"/>
<dbReference type="InterPro" id="IPR006615">
    <property type="entry name" value="Pept_C19_DUSP"/>
</dbReference>
<dbReference type="PANTHER" id="PTHR21646:SF24">
    <property type="entry name" value="UBIQUITIN CARBOXYL-TERMINAL HYDROLASE"/>
    <property type="match status" value="1"/>
</dbReference>
<dbReference type="Gene3D" id="3.10.20.90">
    <property type="entry name" value="Phosphatidylinositol 3-kinase Catalytic Subunit, Chain A, domain 1"/>
    <property type="match status" value="1"/>
</dbReference>
<evidence type="ECO:0000259" key="9">
    <source>
        <dbReference type="PROSITE" id="PS50235"/>
    </source>
</evidence>
<gene>
    <name evidence="11" type="ORF">PPL_02169</name>
</gene>
<dbReference type="EC" id="3.4.19.12" evidence="3"/>
<dbReference type="InterPro" id="IPR028889">
    <property type="entry name" value="USP"/>
</dbReference>
<dbReference type="STRING" id="670386.D3B1J5"/>
<dbReference type="EMBL" id="ADBJ01000008">
    <property type="protein sequence ID" value="EFA85169.1"/>
    <property type="molecule type" value="Genomic_DNA"/>
</dbReference>
<dbReference type="Gene3D" id="3.90.70.10">
    <property type="entry name" value="Cysteine proteinases"/>
    <property type="match status" value="3"/>
</dbReference>
<comment type="caution">
    <text evidence="11">The sequence shown here is derived from an EMBL/GenBank/DDBJ whole genome shotgun (WGS) entry which is preliminary data.</text>
</comment>
<feature type="domain" description="USP" evidence="9">
    <location>
        <begin position="454"/>
        <end position="997"/>
    </location>
</feature>
<dbReference type="PROSITE" id="PS51283">
    <property type="entry name" value="DUSP"/>
    <property type="match status" value="1"/>
</dbReference>
<evidence type="ECO:0000256" key="5">
    <source>
        <dbReference type="ARBA" id="ARBA00022786"/>
    </source>
</evidence>
<feature type="compositionally biased region" description="Low complexity" evidence="8">
    <location>
        <begin position="1072"/>
        <end position="1087"/>
    </location>
</feature>
<feature type="compositionally biased region" description="Polar residues" evidence="8">
    <location>
        <begin position="1097"/>
        <end position="1116"/>
    </location>
</feature>
<accession>D3B1J5</accession>
<reference evidence="11 12" key="1">
    <citation type="journal article" date="2011" name="Genome Res.">
        <title>Phylogeny-wide analysis of social amoeba genomes highlights ancient origins for complex intercellular communication.</title>
        <authorList>
            <person name="Heidel A.J."/>
            <person name="Lawal H.M."/>
            <person name="Felder M."/>
            <person name="Schilde C."/>
            <person name="Helps N.R."/>
            <person name="Tunggal B."/>
            <person name="Rivero F."/>
            <person name="John U."/>
            <person name="Schleicher M."/>
            <person name="Eichinger L."/>
            <person name="Platzer M."/>
            <person name="Noegel A.A."/>
            <person name="Schaap P."/>
            <person name="Gloeckner G."/>
        </authorList>
    </citation>
    <scope>NUCLEOTIDE SEQUENCE [LARGE SCALE GENOMIC DNA]</scope>
    <source>
        <strain evidence="12">ATCC 26659 / Pp 5 / PN500</strain>
    </source>
</reference>
<feature type="compositionally biased region" description="Low complexity" evidence="8">
    <location>
        <begin position="126"/>
        <end position="144"/>
    </location>
</feature>
<feature type="compositionally biased region" description="Low complexity" evidence="8">
    <location>
        <begin position="34"/>
        <end position="70"/>
    </location>
</feature>
<dbReference type="InterPro" id="IPR035927">
    <property type="entry name" value="DUSP-like_sf"/>
</dbReference>
<feature type="compositionally biased region" description="Low complexity" evidence="8">
    <location>
        <begin position="189"/>
        <end position="198"/>
    </location>
</feature>
<dbReference type="OMA" id="RRKHALM"/>
<dbReference type="RefSeq" id="XP_020437278.1">
    <property type="nucleotide sequence ID" value="XM_020573161.1"/>
</dbReference>
<dbReference type="GO" id="GO:0004843">
    <property type="term" value="F:cysteine-type deubiquitinase activity"/>
    <property type="evidence" value="ECO:0007669"/>
    <property type="project" value="UniProtKB-EC"/>
</dbReference>
<feature type="compositionally biased region" description="Acidic residues" evidence="8">
    <location>
        <begin position="794"/>
        <end position="803"/>
    </location>
</feature>
<dbReference type="InterPro" id="IPR038765">
    <property type="entry name" value="Papain-like_cys_pep_sf"/>
</dbReference>
<keyword evidence="12" id="KW-1185">Reference proteome</keyword>
<dbReference type="InParanoid" id="D3B1J5"/>
<feature type="region of interest" description="Disordered" evidence="8">
    <location>
        <begin position="429"/>
        <end position="449"/>
    </location>
</feature>
<evidence type="ECO:0000256" key="3">
    <source>
        <dbReference type="ARBA" id="ARBA00012759"/>
    </source>
</evidence>
<dbReference type="InterPro" id="IPR050185">
    <property type="entry name" value="Ub_carboxyl-term_hydrolase"/>
</dbReference>
<dbReference type="Pfam" id="PF06337">
    <property type="entry name" value="DUSP"/>
    <property type="match status" value="1"/>
</dbReference>
<dbReference type="Proteomes" id="UP000001396">
    <property type="component" value="Unassembled WGS sequence"/>
</dbReference>
<evidence type="ECO:0000256" key="6">
    <source>
        <dbReference type="ARBA" id="ARBA00022801"/>
    </source>
</evidence>
<dbReference type="SUPFAM" id="SSF54001">
    <property type="entry name" value="Cysteine proteinases"/>
    <property type="match status" value="1"/>
</dbReference>
<feature type="compositionally biased region" description="Low complexity" evidence="8">
    <location>
        <begin position="153"/>
        <end position="166"/>
    </location>
</feature>
<keyword evidence="4" id="KW-0645">Protease</keyword>
<comment type="similarity">
    <text evidence="2">Belongs to the peptidase C19 family.</text>
</comment>
<dbReference type="PANTHER" id="PTHR21646">
    <property type="entry name" value="UBIQUITIN CARBOXYL-TERMINAL HYDROLASE"/>
    <property type="match status" value="1"/>
</dbReference>
<dbReference type="GO" id="GO:0016579">
    <property type="term" value="P:protein deubiquitination"/>
    <property type="evidence" value="ECO:0007669"/>
    <property type="project" value="InterPro"/>
</dbReference>
<dbReference type="PROSITE" id="PS50235">
    <property type="entry name" value="USP_3"/>
    <property type="match status" value="1"/>
</dbReference>
<dbReference type="InterPro" id="IPR001394">
    <property type="entry name" value="Peptidase_C19_UCH"/>
</dbReference>
<evidence type="ECO:0000313" key="11">
    <source>
        <dbReference type="EMBL" id="EFA85169.1"/>
    </source>
</evidence>
<feature type="compositionally biased region" description="Basic residues" evidence="8">
    <location>
        <begin position="71"/>
        <end position="87"/>
    </location>
</feature>
<organism evidence="11 12">
    <name type="scientific">Heterostelium pallidum (strain ATCC 26659 / Pp 5 / PN500)</name>
    <name type="common">Cellular slime mold</name>
    <name type="synonym">Polysphondylium pallidum</name>
    <dbReference type="NCBI Taxonomy" id="670386"/>
    <lineage>
        <taxon>Eukaryota</taxon>
        <taxon>Amoebozoa</taxon>
        <taxon>Evosea</taxon>
        <taxon>Eumycetozoa</taxon>
        <taxon>Dictyostelia</taxon>
        <taxon>Acytosteliales</taxon>
        <taxon>Acytosteliaceae</taxon>
        <taxon>Heterostelium</taxon>
    </lineage>
</organism>
<keyword evidence="7" id="KW-0788">Thiol protease</keyword>
<dbReference type="FunCoup" id="D3B1J5">
    <property type="interactions" value="730"/>
</dbReference>
<feature type="compositionally biased region" description="Polar residues" evidence="8">
    <location>
        <begin position="96"/>
        <end position="125"/>
    </location>
</feature>